<sequence>MLHSLYRYTVFRMFYMSESNSNVCIWNESRIRKIIEILFKTHNVDLDEFILKNALDKVHGVPNYFEILTAIILSQNTSDRNAIRAFNNLKTVLKEITHENIAIVDESVLKSAIRVAGLANRKSRILKELAVILQKNPHYLKDLERMDVKEARKRLLELPGVGLKTADVFLLMVLKKPTFPIDTHINRVVKRLGIASSSDGYEDVRMKIVNYLSNDIDSLAALHLLLIVHGRRICTARKPRCYHCTLSDLCCRNL</sequence>
<dbReference type="GO" id="GO:0004519">
    <property type="term" value="F:endonuclease activity"/>
    <property type="evidence" value="ECO:0007669"/>
    <property type="project" value="UniProtKB-KW"/>
</dbReference>
<evidence type="ECO:0000256" key="2">
    <source>
        <dbReference type="ARBA" id="ARBA00008343"/>
    </source>
</evidence>
<keyword evidence="5" id="KW-0227">DNA damage</keyword>
<accession>A0A7J3I7E6</accession>
<dbReference type="GO" id="GO:0019104">
    <property type="term" value="F:DNA N-glycosylase activity"/>
    <property type="evidence" value="ECO:0007669"/>
    <property type="project" value="TreeGrafter"/>
</dbReference>
<dbReference type="InterPro" id="IPR004035">
    <property type="entry name" value="Endouclease-III_FeS-bd_BS"/>
</dbReference>
<dbReference type="Gene3D" id="1.10.340.30">
    <property type="entry name" value="Hypothetical protein, domain 2"/>
    <property type="match status" value="1"/>
</dbReference>
<dbReference type="GO" id="GO:0006285">
    <property type="term" value="P:base-excision repair, AP site formation"/>
    <property type="evidence" value="ECO:0007669"/>
    <property type="project" value="TreeGrafter"/>
</dbReference>
<dbReference type="PANTHER" id="PTHR10359:SF18">
    <property type="entry name" value="ENDONUCLEASE III"/>
    <property type="match status" value="1"/>
</dbReference>
<dbReference type="SUPFAM" id="SSF48150">
    <property type="entry name" value="DNA-glycosylase"/>
    <property type="match status" value="1"/>
</dbReference>
<dbReference type="InterPro" id="IPR003265">
    <property type="entry name" value="HhH-GPD_domain"/>
</dbReference>
<dbReference type="InterPro" id="IPR011257">
    <property type="entry name" value="DNA_glycosylase"/>
</dbReference>
<comment type="cofactor">
    <cofactor evidence="1">
        <name>[4Fe-4S] cluster</name>
        <dbReference type="ChEBI" id="CHEBI:49883"/>
    </cofactor>
</comment>
<dbReference type="Pfam" id="PF00730">
    <property type="entry name" value="HhH-GPD"/>
    <property type="match status" value="1"/>
</dbReference>
<evidence type="ECO:0000259" key="11">
    <source>
        <dbReference type="SMART" id="SM00478"/>
    </source>
</evidence>
<comment type="caution">
    <text evidence="12">The sequence shown here is derived from an EMBL/GenBank/DDBJ whole genome shotgun (WGS) entry which is preliminary data.</text>
</comment>
<dbReference type="AlphaFoldDB" id="A0A7J3I7E6"/>
<dbReference type="SMART" id="SM00478">
    <property type="entry name" value="ENDO3c"/>
    <property type="match status" value="1"/>
</dbReference>
<keyword evidence="7" id="KW-0408">Iron</keyword>
<keyword evidence="12" id="KW-0255">Endonuclease</keyword>
<keyword evidence="6" id="KW-0378">Hydrolase</keyword>
<evidence type="ECO:0000256" key="4">
    <source>
        <dbReference type="ARBA" id="ARBA00022723"/>
    </source>
</evidence>
<name>A0A7J3I7E6_9CREN</name>
<dbReference type="Gene3D" id="1.10.1670.10">
    <property type="entry name" value="Helix-hairpin-Helix base-excision DNA repair enzymes (C-terminal)"/>
    <property type="match status" value="1"/>
</dbReference>
<keyword evidence="3" id="KW-0004">4Fe-4S</keyword>
<dbReference type="InterPro" id="IPR023170">
    <property type="entry name" value="HhH_base_excis_C"/>
</dbReference>
<keyword evidence="9" id="KW-0234">DNA repair</keyword>
<protein>
    <submittedName>
        <fullName evidence="12">Endonuclease III</fullName>
    </submittedName>
</protein>
<dbReference type="CDD" id="cd00056">
    <property type="entry name" value="ENDO3c"/>
    <property type="match status" value="1"/>
</dbReference>
<keyword evidence="8" id="KW-0411">Iron-sulfur</keyword>
<evidence type="ECO:0000256" key="5">
    <source>
        <dbReference type="ARBA" id="ARBA00022763"/>
    </source>
</evidence>
<evidence type="ECO:0000256" key="10">
    <source>
        <dbReference type="ARBA" id="ARBA00023295"/>
    </source>
</evidence>
<evidence type="ECO:0000256" key="9">
    <source>
        <dbReference type="ARBA" id="ARBA00023204"/>
    </source>
</evidence>
<dbReference type="PANTHER" id="PTHR10359">
    <property type="entry name" value="A/G-SPECIFIC ADENINE GLYCOSYLASE/ENDONUCLEASE III"/>
    <property type="match status" value="1"/>
</dbReference>
<evidence type="ECO:0000256" key="1">
    <source>
        <dbReference type="ARBA" id="ARBA00001966"/>
    </source>
</evidence>
<keyword evidence="12" id="KW-0540">Nuclease</keyword>
<dbReference type="GO" id="GO:0051539">
    <property type="term" value="F:4 iron, 4 sulfur cluster binding"/>
    <property type="evidence" value="ECO:0007669"/>
    <property type="project" value="UniProtKB-KW"/>
</dbReference>
<reference evidence="12" key="1">
    <citation type="journal article" date="2020" name="mSystems">
        <title>Genome- and Community-Level Interaction Insights into Carbon Utilization and Element Cycling Functions of Hydrothermarchaeota in Hydrothermal Sediment.</title>
        <authorList>
            <person name="Zhou Z."/>
            <person name="Liu Y."/>
            <person name="Xu W."/>
            <person name="Pan J."/>
            <person name="Luo Z.H."/>
            <person name="Li M."/>
        </authorList>
    </citation>
    <scope>NUCLEOTIDE SEQUENCE [LARGE SCALE GENOMIC DNA]</scope>
    <source>
        <strain evidence="12">SpSt-618</strain>
    </source>
</reference>
<evidence type="ECO:0000313" key="12">
    <source>
        <dbReference type="EMBL" id="HGN36527.1"/>
    </source>
</evidence>
<keyword evidence="4" id="KW-0479">Metal-binding</keyword>
<evidence type="ECO:0000256" key="3">
    <source>
        <dbReference type="ARBA" id="ARBA00022485"/>
    </source>
</evidence>
<keyword evidence="10" id="KW-0326">Glycosidase</keyword>
<dbReference type="EMBL" id="DTAI01000087">
    <property type="protein sequence ID" value="HGN36527.1"/>
    <property type="molecule type" value="Genomic_DNA"/>
</dbReference>
<proteinExistence type="inferred from homology"/>
<evidence type="ECO:0000256" key="6">
    <source>
        <dbReference type="ARBA" id="ARBA00022801"/>
    </source>
</evidence>
<feature type="domain" description="HhH-GPD" evidence="11">
    <location>
        <begin position="73"/>
        <end position="232"/>
    </location>
</feature>
<dbReference type="GO" id="GO:0046872">
    <property type="term" value="F:metal ion binding"/>
    <property type="evidence" value="ECO:0007669"/>
    <property type="project" value="UniProtKB-KW"/>
</dbReference>
<gene>
    <name evidence="12" type="ORF">ENT87_03135</name>
</gene>
<organism evidence="12">
    <name type="scientific">Ignisphaera aggregans</name>
    <dbReference type="NCBI Taxonomy" id="334771"/>
    <lineage>
        <taxon>Archaea</taxon>
        <taxon>Thermoproteota</taxon>
        <taxon>Thermoprotei</taxon>
        <taxon>Desulfurococcales</taxon>
        <taxon>Desulfurococcaceae</taxon>
        <taxon>Ignisphaera</taxon>
    </lineage>
</organism>
<evidence type="ECO:0000256" key="8">
    <source>
        <dbReference type="ARBA" id="ARBA00023014"/>
    </source>
</evidence>
<comment type="similarity">
    <text evidence="2">Belongs to the Nth/MutY family.</text>
</comment>
<dbReference type="PROSITE" id="PS00764">
    <property type="entry name" value="ENDONUCLEASE_III_1"/>
    <property type="match status" value="1"/>
</dbReference>
<evidence type="ECO:0000256" key="7">
    <source>
        <dbReference type="ARBA" id="ARBA00023004"/>
    </source>
</evidence>